<keyword evidence="3" id="KW-1185">Reference proteome</keyword>
<dbReference type="AlphaFoldDB" id="A0A4S3JR88"/>
<comment type="caution">
    <text evidence="2">The sequence shown here is derived from an EMBL/GenBank/DDBJ whole genome shotgun (WGS) entry which is preliminary data.</text>
</comment>
<gene>
    <name evidence="2" type="ORF">EYZ11_002540</name>
</gene>
<dbReference type="VEuPathDB" id="FungiDB:EYZ11_002540"/>
<proteinExistence type="predicted"/>
<reference evidence="2 3" key="1">
    <citation type="submission" date="2019-03" db="EMBL/GenBank/DDBJ databases">
        <title>The genome sequence of a newly discovered highly antifungal drug resistant Aspergillus species, Aspergillus tanneri NIH 1004.</title>
        <authorList>
            <person name="Mounaud S."/>
            <person name="Singh I."/>
            <person name="Joardar V."/>
            <person name="Pakala S."/>
            <person name="Pakala S."/>
            <person name="Venepally P."/>
            <person name="Hoover J."/>
            <person name="Nierman W."/>
            <person name="Chung J."/>
            <person name="Losada L."/>
        </authorList>
    </citation>
    <scope>NUCLEOTIDE SEQUENCE [LARGE SCALE GENOMIC DNA]</scope>
    <source>
        <strain evidence="2 3">NIH1004</strain>
    </source>
</reference>
<organism evidence="2 3">
    <name type="scientific">Aspergillus tanneri</name>
    <dbReference type="NCBI Taxonomy" id="1220188"/>
    <lineage>
        <taxon>Eukaryota</taxon>
        <taxon>Fungi</taxon>
        <taxon>Dikarya</taxon>
        <taxon>Ascomycota</taxon>
        <taxon>Pezizomycotina</taxon>
        <taxon>Eurotiomycetes</taxon>
        <taxon>Eurotiomycetidae</taxon>
        <taxon>Eurotiales</taxon>
        <taxon>Aspergillaceae</taxon>
        <taxon>Aspergillus</taxon>
        <taxon>Aspergillus subgen. Circumdati</taxon>
    </lineage>
</organism>
<dbReference type="Proteomes" id="UP000308092">
    <property type="component" value="Unassembled WGS sequence"/>
</dbReference>
<name>A0A4S3JR88_9EURO</name>
<accession>A0A4S3JR88</accession>
<dbReference type="STRING" id="1220188.A0A4S3JR88"/>
<sequence>MEPLSGAGSVIAVIQLASCIAKILGDYINDVKIAKRDILDLQQEIDGLAGVLRKLNTLLDRSNSEKFNSSNALLDDVKECSSTLEILKTKINSEMAGITMKRWGLRALKWPLKRTEVDETIKRIERYKSLFTLALQLDQTYVWEYELFAGA</sequence>
<protein>
    <recommendedName>
        <fullName evidence="1">Azaphilone pigments biosynthesis cluster protein L N-terminal domain-containing protein</fullName>
    </recommendedName>
</protein>
<dbReference type="EMBL" id="SOSA01000057">
    <property type="protein sequence ID" value="THC97970.1"/>
    <property type="molecule type" value="Genomic_DNA"/>
</dbReference>
<evidence type="ECO:0000313" key="3">
    <source>
        <dbReference type="Proteomes" id="UP000308092"/>
    </source>
</evidence>
<evidence type="ECO:0000259" key="1">
    <source>
        <dbReference type="Pfam" id="PF17111"/>
    </source>
</evidence>
<evidence type="ECO:0000313" key="2">
    <source>
        <dbReference type="EMBL" id="THC97970.1"/>
    </source>
</evidence>
<dbReference type="InterPro" id="IPR031348">
    <property type="entry name" value="PigL_N"/>
</dbReference>
<feature type="domain" description="Azaphilone pigments biosynthesis cluster protein L N-terminal" evidence="1">
    <location>
        <begin position="1"/>
        <end position="136"/>
    </location>
</feature>
<dbReference type="Pfam" id="PF17111">
    <property type="entry name" value="PigL_N"/>
    <property type="match status" value="1"/>
</dbReference>